<dbReference type="InterPro" id="IPR018378">
    <property type="entry name" value="C-type_lectin_CS"/>
</dbReference>
<evidence type="ECO:0000259" key="5">
    <source>
        <dbReference type="PROSITE" id="PS50041"/>
    </source>
</evidence>
<evidence type="ECO:0000256" key="4">
    <source>
        <dbReference type="SAM" id="Phobius"/>
    </source>
</evidence>
<proteinExistence type="predicted"/>
<evidence type="ECO:0000256" key="3">
    <source>
        <dbReference type="SAM" id="Coils"/>
    </source>
</evidence>
<accession>A0AAV3AR34</accession>
<dbReference type="PROSITE" id="PS50041">
    <property type="entry name" value="C_TYPE_LECTIN_2"/>
    <property type="match status" value="1"/>
</dbReference>
<dbReference type="PANTHER" id="PTHR22803">
    <property type="entry name" value="MANNOSE, PHOSPHOLIPASE, LECTIN RECEPTOR RELATED"/>
    <property type="match status" value="1"/>
</dbReference>
<dbReference type="GO" id="GO:0030246">
    <property type="term" value="F:carbohydrate binding"/>
    <property type="evidence" value="ECO:0007669"/>
    <property type="project" value="UniProtKB-KW"/>
</dbReference>
<dbReference type="Pfam" id="PF00059">
    <property type="entry name" value="Lectin_C"/>
    <property type="match status" value="1"/>
</dbReference>
<feature type="transmembrane region" description="Helical" evidence="4">
    <location>
        <begin position="12"/>
        <end position="34"/>
    </location>
</feature>
<sequence length="253" mass="28664">MDFRIPQLPSLLLCVLCNVCAGLLSVIIILIISFRYTGEKPPDHTLEYKIANLSDVMNSRMAQLTQDGNKVTEKLQQLHDSVKAIQADTSISTLQSNVNRALNALRRISEQVKKLQVNGSDDFTCPSGWSTFQSSCYFFPFAGKSWIESKKFCEDKDSHLVVINTEEEQNFVFGITKGKYIWIGLTDVEGSWKWVDGTDYNSTPKNWIPGQPDEYYGHGLGGGEDCAHLHRSGQWNDDHCSRTYNYICEMDMI</sequence>
<gene>
    <name evidence="6" type="ORF">GDO54_005679</name>
</gene>
<dbReference type="InterPro" id="IPR050111">
    <property type="entry name" value="C-type_lectin/snaclec_domain"/>
</dbReference>
<keyword evidence="4" id="KW-0812">Transmembrane</keyword>
<comment type="caution">
    <text evidence="6">The sequence shown here is derived from an EMBL/GenBank/DDBJ whole genome shotgun (WGS) entry which is preliminary data.</text>
</comment>
<keyword evidence="4" id="KW-0472">Membrane</keyword>
<keyword evidence="3" id="KW-0175">Coiled coil</keyword>
<keyword evidence="1" id="KW-0430">Lectin</keyword>
<dbReference type="AlphaFoldDB" id="A0AAV3AR34"/>
<dbReference type="SUPFAM" id="SSF56436">
    <property type="entry name" value="C-type lectin-like"/>
    <property type="match status" value="1"/>
</dbReference>
<evidence type="ECO:0000256" key="1">
    <source>
        <dbReference type="ARBA" id="ARBA00022734"/>
    </source>
</evidence>
<keyword evidence="4" id="KW-1133">Transmembrane helix</keyword>
<dbReference type="SMART" id="SM00034">
    <property type="entry name" value="CLECT"/>
    <property type="match status" value="1"/>
</dbReference>
<dbReference type="EMBL" id="DYDO01000002">
    <property type="protein sequence ID" value="DBA29608.1"/>
    <property type="molecule type" value="Genomic_DNA"/>
</dbReference>
<protein>
    <recommendedName>
        <fullName evidence="5">C-type lectin domain-containing protein</fullName>
    </recommendedName>
</protein>
<evidence type="ECO:0000313" key="6">
    <source>
        <dbReference type="EMBL" id="DBA29608.1"/>
    </source>
</evidence>
<evidence type="ECO:0000256" key="2">
    <source>
        <dbReference type="ARBA" id="ARBA00023157"/>
    </source>
</evidence>
<feature type="domain" description="C-type lectin" evidence="5">
    <location>
        <begin position="132"/>
        <end position="249"/>
    </location>
</feature>
<dbReference type="InterPro" id="IPR001304">
    <property type="entry name" value="C-type_lectin-like"/>
</dbReference>
<reference evidence="6" key="1">
    <citation type="thesis" date="2020" institute="ProQuest LLC" country="789 East Eisenhower Parkway, Ann Arbor, MI, USA">
        <title>Comparative Genomics and Chromosome Evolution.</title>
        <authorList>
            <person name="Mudd A.B."/>
        </authorList>
    </citation>
    <scope>NUCLEOTIDE SEQUENCE</scope>
    <source>
        <strain evidence="6">1538</strain>
        <tissue evidence="6">Blood</tissue>
    </source>
</reference>
<dbReference type="Proteomes" id="UP001181693">
    <property type="component" value="Unassembled WGS sequence"/>
</dbReference>
<feature type="coiled-coil region" evidence="3">
    <location>
        <begin position="91"/>
        <end position="118"/>
    </location>
</feature>
<dbReference type="PROSITE" id="PS00615">
    <property type="entry name" value="C_TYPE_LECTIN_1"/>
    <property type="match status" value="1"/>
</dbReference>
<name>A0AAV3AR34_PYXAD</name>
<dbReference type="InterPro" id="IPR016187">
    <property type="entry name" value="CTDL_fold"/>
</dbReference>
<dbReference type="CDD" id="cd03590">
    <property type="entry name" value="CLECT_DC-SIGN_like"/>
    <property type="match status" value="1"/>
</dbReference>
<keyword evidence="2" id="KW-1015">Disulfide bond</keyword>
<dbReference type="InterPro" id="IPR016186">
    <property type="entry name" value="C-type_lectin-like/link_sf"/>
</dbReference>
<dbReference type="InterPro" id="IPR033989">
    <property type="entry name" value="CD209-like_CTLD"/>
</dbReference>
<dbReference type="Gene3D" id="3.10.100.10">
    <property type="entry name" value="Mannose-Binding Protein A, subunit A"/>
    <property type="match status" value="1"/>
</dbReference>
<evidence type="ECO:0000313" key="7">
    <source>
        <dbReference type="Proteomes" id="UP001181693"/>
    </source>
</evidence>
<organism evidence="6 7">
    <name type="scientific">Pyxicephalus adspersus</name>
    <name type="common">African bullfrog</name>
    <dbReference type="NCBI Taxonomy" id="30357"/>
    <lineage>
        <taxon>Eukaryota</taxon>
        <taxon>Metazoa</taxon>
        <taxon>Chordata</taxon>
        <taxon>Craniata</taxon>
        <taxon>Vertebrata</taxon>
        <taxon>Euteleostomi</taxon>
        <taxon>Amphibia</taxon>
        <taxon>Batrachia</taxon>
        <taxon>Anura</taxon>
        <taxon>Neobatrachia</taxon>
        <taxon>Ranoidea</taxon>
        <taxon>Pyxicephalidae</taxon>
        <taxon>Pyxicephalinae</taxon>
        <taxon>Pyxicephalus</taxon>
    </lineage>
</organism>
<keyword evidence="7" id="KW-1185">Reference proteome</keyword>